<evidence type="ECO:0000313" key="2">
    <source>
        <dbReference type="EMBL" id="QGH75026.1"/>
    </source>
</evidence>
<proteinExistence type="predicted"/>
<dbReference type="Gene3D" id="2.40.50.140">
    <property type="entry name" value="Nucleic acid-binding proteins"/>
    <property type="match status" value="1"/>
</dbReference>
<dbReference type="EMBL" id="MN379460">
    <property type="protein sequence ID" value="QGH75026.1"/>
    <property type="molecule type" value="Genomic_DNA"/>
</dbReference>
<name>A0A5Q2W918_9CAUD</name>
<feature type="region of interest" description="Disordered" evidence="1">
    <location>
        <begin position="207"/>
        <end position="269"/>
    </location>
</feature>
<evidence type="ECO:0000256" key="1">
    <source>
        <dbReference type="SAM" id="MobiDB-lite"/>
    </source>
</evidence>
<organism evidence="2">
    <name type="scientific">Vibrio phage Rostov M3</name>
    <dbReference type="NCBI Taxonomy" id="2660724"/>
    <lineage>
        <taxon>Viruses</taxon>
        <taxon>Duplodnaviria</taxon>
        <taxon>Heunggongvirae</taxon>
        <taxon>Uroviricota</taxon>
        <taxon>Caudoviricetes</taxon>
    </lineage>
</organism>
<protein>
    <submittedName>
        <fullName evidence="2">Uncharacterized protein</fullName>
    </submittedName>
</protein>
<reference evidence="2" key="1">
    <citation type="submission" date="2019-08" db="EMBL/GenBank/DDBJ databases">
        <authorList>
            <person name="Pogozhova M.P."/>
            <person name="Pisanov R.V."/>
            <person name="Gaevskaya N.E."/>
            <person name="Vodopyanov A.S."/>
        </authorList>
    </citation>
    <scope>NUCLEOTIDE SEQUENCE</scope>
</reference>
<dbReference type="InterPro" id="IPR012340">
    <property type="entry name" value="NA-bd_OB-fold"/>
</dbReference>
<feature type="compositionally biased region" description="Basic and acidic residues" evidence="1">
    <location>
        <begin position="22"/>
        <end position="31"/>
    </location>
</feature>
<sequence>MAQQEIINILTPVGRIISGSCHESRKEDSDGRPLLVKHGPNAGQPREEYGIGLAVPKTQQDWKYESWAAPILQAAHRDFPHLFSAPGQLINPAQPFAWKITDGDSQVPNTRGNKPCDMEGARGNWIIWLNNGYAPKLYKWDAQKGQAVPLAPGEEIKRGYYAEAYGSVQGNNAQGHQSGVYINLSMVCLRAYGDEIVSGPTVEQAGFGGGALPQGASTMPTNNVTPPPAQQPSGQHTPPPPPATDMRNGPQGDIPPPPPPAVEMYTYNGKTQTRDAWKAAGWNDAQIDAHCTKA</sequence>
<accession>A0A5Q2W918</accession>
<gene>
    <name evidence="2" type="ORF">RostovM3_00071</name>
</gene>
<feature type="compositionally biased region" description="Polar residues" evidence="1">
    <location>
        <begin position="215"/>
        <end position="224"/>
    </location>
</feature>
<feature type="region of interest" description="Disordered" evidence="1">
    <location>
        <begin position="21"/>
        <end position="43"/>
    </location>
</feature>